<keyword evidence="5" id="KW-0732">Signal</keyword>
<reference evidence="11 12" key="1">
    <citation type="submission" date="2023-01" db="EMBL/GenBank/DDBJ databases">
        <title>Minimal conservation of predation-associated metabolite biosynthetic gene clusters underscores biosynthetic potential of Myxococcota including descriptions for ten novel species: Archangium lansinium sp. nov., Myxococcus landrumus sp. nov., Nannocystis bai.</title>
        <authorList>
            <person name="Ahearne A."/>
            <person name="Stevens C."/>
            <person name="Dowd S."/>
        </authorList>
    </citation>
    <scope>NUCLEOTIDE SEQUENCE [LARGE SCALE GENOMIC DNA]</scope>
    <source>
        <strain evidence="11 12">WIWO2</strain>
    </source>
</reference>
<dbReference type="InterPro" id="IPR035906">
    <property type="entry name" value="MetI-like_sf"/>
</dbReference>
<comment type="caution">
    <text evidence="11">The sequence shown here is derived from an EMBL/GenBank/DDBJ whole genome shotgun (WGS) entry which is preliminary data.</text>
</comment>
<feature type="transmembrane region" description="Helical" evidence="8">
    <location>
        <begin position="404"/>
        <end position="422"/>
    </location>
</feature>
<feature type="transmembrane region" description="Helical" evidence="8">
    <location>
        <begin position="658"/>
        <end position="679"/>
    </location>
</feature>
<proteinExistence type="inferred from homology"/>
<dbReference type="CDD" id="cd06261">
    <property type="entry name" value="TM_PBP2"/>
    <property type="match status" value="1"/>
</dbReference>
<comment type="subcellular location">
    <subcellularLocation>
        <location evidence="1 8">Cell membrane</location>
        <topology evidence="1 8">Multi-pass membrane protein</topology>
    </subcellularLocation>
</comment>
<evidence type="ECO:0000256" key="2">
    <source>
        <dbReference type="ARBA" id="ARBA00008520"/>
    </source>
</evidence>
<evidence type="ECO:0000256" key="9">
    <source>
        <dbReference type="SAM" id="MobiDB-lite"/>
    </source>
</evidence>
<dbReference type="SUPFAM" id="SSF161098">
    <property type="entry name" value="MetI-like"/>
    <property type="match status" value="1"/>
</dbReference>
<feature type="transmembrane region" description="Helical" evidence="8">
    <location>
        <begin position="550"/>
        <end position="571"/>
    </location>
</feature>
<accession>A0ABT5CCI5</accession>
<dbReference type="PANTHER" id="PTHR30061:SF50">
    <property type="entry name" value="MALTOSE_MALTODEXTRIN-BINDING PERIPLASMIC PROTEIN"/>
    <property type="match status" value="1"/>
</dbReference>
<feature type="transmembrane region" description="Helical" evidence="8">
    <location>
        <begin position="455"/>
        <end position="481"/>
    </location>
</feature>
<dbReference type="Pfam" id="PF00528">
    <property type="entry name" value="BPD_transp_1"/>
    <property type="match status" value="1"/>
</dbReference>
<feature type="transmembrane region" description="Helical" evidence="8">
    <location>
        <begin position="512"/>
        <end position="541"/>
    </location>
</feature>
<evidence type="ECO:0000256" key="6">
    <source>
        <dbReference type="ARBA" id="ARBA00022989"/>
    </source>
</evidence>
<comment type="similarity">
    <text evidence="8">Belongs to the binding-protein-dependent transport system permease family.</text>
</comment>
<keyword evidence="12" id="KW-1185">Reference proteome</keyword>
<dbReference type="SUPFAM" id="SSF53850">
    <property type="entry name" value="Periplasmic binding protein-like II"/>
    <property type="match status" value="1"/>
</dbReference>
<feature type="transmembrane region" description="Helical" evidence="8">
    <location>
        <begin position="715"/>
        <end position="732"/>
    </location>
</feature>
<sequence length="767" mass="81968">MPSRRCRFALAFALTLAAPALILLLPALAAAAPIRLWHAYRDDEARALDAIVAAFEGEEVEVLAVPFDAYASKLQAAIPMGEGPDLFIDAHERLGDFRARDLVAPVGDALEPGGEAVFQGPALAAVRQGGEILGLPISQKCVALYMNTALVKEAPATLEDIEALAGSLPQGVYPLAYEAANAYAHMPILAAFGGAMLGEDDEFGFVGPGPERSLELVRSLIARRIVPEDANGALVTDLFNAGRAAFVISGPWFAGGLREEARRRARVVPLPKVRETGLPMRPFLTVEAVMLSPQGARRAGARALARHLAGAAAAATRLRVARTPPVRSDVAIPAGDAFIVAFTEQAKVAIPMPTSPAMRSTWEPSTRAIRKVLRGDAPPDAALSEAKRRFDDVRRPLPPPASPAPLLAALGALALLLALRWVRASRRAAPGTAHWRLFRRSLKRSFGRSIPAYKYVAHAVVAIGVLVVVPLVIGAATSLFAGRGEGLRYVGLANFISILTARGGPLFASGSFYLVLAVTVLWTAVNLCLHVLLGVSLALLLHRPTLRLRALYRVLLIVPWAVPSYVTALSWKGMFHRQFGAVTGLIEAVNSALGTSIEPISWFSSFTTAFTANVTTNVWLGFPFMMVVTLGALTAVPDDVLEAAEVDGATRWQRLRKITLPLIRPVLAPAVTLGAIWTFNMFNVVFLVSGGDPDGTTDILVSEAYRWAFTREAQYGYAAAYSVLIFLLLTLATREWRFRRRTPVSALPKGGAEAGSAPVPAAATEAA</sequence>
<dbReference type="RefSeq" id="WP_272102276.1">
    <property type="nucleotide sequence ID" value="NZ_JAQNDK010000005.1"/>
</dbReference>
<name>A0ABT5CCI5_9BACT</name>
<keyword evidence="7 8" id="KW-0472">Membrane</keyword>
<evidence type="ECO:0000256" key="4">
    <source>
        <dbReference type="ARBA" id="ARBA00022692"/>
    </source>
</evidence>
<dbReference type="Gene3D" id="1.10.3720.10">
    <property type="entry name" value="MetI-like"/>
    <property type="match status" value="1"/>
</dbReference>
<evidence type="ECO:0000256" key="1">
    <source>
        <dbReference type="ARBA" id="ARBA00004651"/>
    </source>
</evidence>
<evidence type="ECO:0000313" key="12">
    <source>
        <dbReference type="Proteomes" id="UP001217485"/>
    </source>
</evidence>
<evidence type="ECO:0000256" key="5">
    <source>
        <dbReference type="ARBA" id="ARBA00022729"/>
    </source>
</evidence>
<dbReference type="PROSITE" id="PS50928">
    <property type="entry name" value="ABC_TM1"/>
    <property type="match status" value="1"/>
</dbReference>
<evidence type="ECO:0000313" key="11">
    <source>
        <dbReference type="EMBL" id="MDC0684150.1"/>
    </source>
</evidence>
<comment type="similarity">
    <text evidence="2">Belongs to the bacterial solute-binding protein 1 family.</text>
</comment>
<organism evidence="11 12">
    <name type="scientific">Sorangium atrum</name>
    <dbReference type="NCBI Taxonomy" id="2995308"/>
    <lineage>
        <taxon>Bacteria</taxon>
        <taxon>Pseudomonadati</taxon>
        <taxon>Myxococcota</taxon>
        <taxon>Polyangia</taxon>
        <taxon>Polyangiales</taxon>
        <taxon>Polyangiaceae</taxon>
        <taxon>Sorangium</taxon>
    </lineage>
</organism>
<feature type="domain" description="ABC transmembrane type-1" evidence="10">
    <location>
        <begin position="516"/>
        <end position="736"/>
    </location>
</feature>
<keyword evidence="3 8" id="KW-0813">Transport</keyword>
<gene>
    <name evidence="11" type="ORF">POL72_40890</name>
</gene>
<evidence type="ECO:0000256" key="3">
    <source>
        <dbReference type="ARBA" id="ARBA00022448"/>
    </source>
</evidence>
<evidence type="ECO:0000259" key="10">
    <source>
        <dbReference type="PROSITE" id="PS50928"/>
    </source>
</evidence>
<protein>
    <submittedName>
        <fullName evidence="11">Extracellular solute-binding protein</fullName>
    </submittedName>
</protein>
<dbReference type="InterPro" id="IPR006059">
    <property type="entry name" value="SBP"/>
</dbReference>
<keyword evidence="4 8" id="KW-0812">Transmembrane</keyword>
<feature type="region of interest" description="Disordered" evidence="9">
    <location>
        <begin position="746"/>
        <end position="767"/>
    </location>
</feature>
<dbReference type="PANTHER" id="PTHR30061">
    <property type="entry name" value="MALTOSE-BINDING PERIPLASMIC PROTEIN"/>
    <property type="match status" value="1"/>
</dbReference>
<dbReference type="Pfam" id="PF13416">
    <property type="entry name" value="SBP_bac_8"/>
    <property type="match status" value="1"/>
</dbReference>
<dbReference type="InterPro" id="IPR000515">
    <property type="entry name" value="MetI-like"/>
</dbReference>
<dbReference type="Proteomes" id="UP001217485">
    <property type="component" value="Unassembled WGS sequence"/>
</dbReference>
<evidence type="ECO:0000256" key="8">
    <source>
        <dbReference type="RuleBase" id="RU363032"/>
    </source>
</evidence>
<evidence type="ECO:0000256" key="7">
    <source>
        <dbReference type="ARBA" id="ARBA00023136"/>
    </source>
</evidence>
<dbReference type="Gene3D" id="3.40.190.10">
    <property type="entry name" value="Periplasmic binding protein-like II"/>
    <property type="match status" value="2"/>
</dbReference>
<dbReference type="EMBL" id="JAQNDK010000005">
    <property type="protein sequence ID" value="MDC0684150.1"/>
    <property type="molecule type" value="Genomic_DNA"/>
</dbReference>
<keyword evidence="6 8" id="KW-1133">Transmembrane helix</keyword>
<feature type="compositionally biased region" description="Low complexity" evidence="9">
    <location>
        <begin position="750"/>
        <end position="767"/>
    </location>
</feature>